<accession>A0A067TF00</accession>
<evidence type="ECO:0000313" key="3">
    <source>
        <dbReference type="EMBL" id="KDR80922.1"/>
    </source>
</evidence>
<dbReference type="Gene3D" id="2.30.29.30">
    <property type="entry name" value="Pleckstrin-homology domain (PH domain)/Phosphotyrosine-binding domain (PTB)"/>
    <property type="match status" value="1"/>
</dbReference>
<feature type="domain" description="RanBD1" evidence="2">
    <location>
        <begin position="371"/>
        <end position="511"/>
    </location>
</feature>
<dbReference type="InterPro" id="IPR011993">
    <property type="entry name" value="PH-like_dom_sf"/>
</dbReference>
<dbReference type="STRING" id="685588.A0A067TF00"/>
<dbReference type="Pfam" id="PF00638">
    <property type="entry name" value="Ran_BP1"/>
    <property type="match status" value="1"/>
</dbReference>
<gene>
    <name evidence="3" type="ORF">GALMADRAFT_1115756</name>
</gene>
<proteinExistence type="predicted"/>
<dbReference type="SUPFAM" id="SSF50729">
    <property type="entry name" value="PH domain-like"/>
    <property type="match status" value="1"/>
</dbReference>
<dbReference type="OrthoDB" id="2357150at2759"/>
<protein>
    <recommendedName>
        <fullName evidence="2">RanBD1 domain-containing protein</fullName>
    </recommendedName>
</protein>
<name>A0A067TF00_GALM3</name>
<reference evidence="4" key="1">
    <citation type="journal article" date="2014" name="Proc. Natl. Acad. Sci. U.S.A.">
        <title>Extensive sampling of basidiomycete genomes demonstrates inadequacy of the white-rot/brown-rot paradigm for wood decay fungi.</title>
        <authorList>
            <person name="Riley R."/>
            <person name="Salamov A.A."/>
            <person name="Brown D.W."/>
            <person name="Nagy L.G."/>
            <person name="Floudas D."/>
            <person name="Held B.W."/>
            <person name="Levasseur A."/>
            <person name="Lombard V."/>
            <person name="Morin E."/>
            <person name="Otillar R."/>
            <person name="Lindquist E.A."/>
            <person name="Sun H."/>
            <person name="LaButti K.M."/>
            <person name="Schmutz J."/>
            <person name="Jabbour D."/>
            <person name="Luo H."/>
            <person name="Baker S.E."/>
            <person name="Pisabarro A.G."/>
            <person name="Walton J.D."/>
            <person name="Blanchette R.A."/>
            <person name="Henrissat B."/>
            <person name="Martin F."/>
            <person name="Cullen D."/>
            <person name="Hibbett D.S."/>
            <person name="Grigoriev I.V."/>
        </authorList>
    </citation>
    <scope>NUCLEOTIDE SEQUENCE [LARGE SCALE GENOMIC DNA]</scope>
    <source>
        <strain evidence="4">CBS 339.88</strain>
    </source>
</reference>
<keyword evidence="4" id="KW-1185">Reference proteome</keyword>
<dbReference type="EMBL" id="KL142371">
    <property type="protein sequence ID" value="KDR80922.1"/>
    <property type="molecule type" value="Genomic_DNA"/>
</dbReference>
<dbReference type="AlphaFoldDB" id="A0A067TF00"/>
<feature type="compositionally biased region" description="Low complexity" evidence="1">
    <location>
        <begin position="249"/>
        <end position="262"/>
    </location>
</feature>
<evidence type="ECO:0000313" key="4">
    <source>
        <dbReference type="Proteomes" id="UP000027222"/>
    </source>
</evidence>
<dbReference type="Proteomes" id="UP000027222">
    <property type="component" value="Unassembled WGS sequence"/>
</dbReference>
<evidence type="ECO:0000256" key="1">
    <source>
        <dbReference type="SAM" id="MobiDB-lite"/>
    </source>
</evidence>
<dbReference type="PROSITE" id="PS50196">
    <property type="entry name" value="RANBD1"/>
    <property type="match status" value="1"/>
</dbReference>
<dbReference type="HOGENOM" id="CLU_607089_0_0_1"/>
<dbReference type="InterPro" id="IPR000156">
    <property type="entry name" value="Ran_bind_dom"/>
</dbReference>
<evidence type="ECO:0000259" key="2">
    <source>
        <dbReference type="PROSITE" id="PS50196"/>
    </source>
</evidence>
<organism evidence="3 4">
    <name type="scientific">Galerina marginata (strain CBS 339.88)</name>
    <dbReference type="NCBI Taxonomy" id="685588"/>
    <lineage>
        <taxon>Eukaryota</taxon>
        <taxon>Fungi</taxon>
        <taxon>Dikarya</taxon>
        <taxon>Basidiomycota</taxon>
        <taxon>Agaricomycotina</taxon>
        <taxon>Agaricomycetes</taxon>
        <taxon>Agaricomycetidae</taxon>
        <taxon>Agaricales</taxon>
        <taxon>Agaricineae</taxon>
        <taxon>Strophariaceae</taxon>
        <taxon>Galerina</taxon>
    </lineage>
</organism>
<sequence>MTRVRSEAKHHASWREANKIGPLYASSFVPPSPSSSTNHLFSFGFYPLFIPFYHRSTSELISKPTMFPVNDFNFVVAGIATFAATVGYACTRRLSTSLPAPDADLLRETLSSDWDMIEKTVESFPTDGHQANQEANTSENLKRKIPHDGFDEPEKEELGYPHNLANLYPNKRSRTPTTESEVSIYVLTTGVVAAGSLCFQATTPTITPASTLDSIISQTSDVDVKIPMVSHDPQPIVATPAPEPPRTPSPVAEEVSPRASSPTPAPASPPPIVFATLPTTTPQPKMFREVPSRPVTPKPFASPSGGFAAFAGSTSPFAAFSKPNQFNSTPTRSIWSSGDLTQHQNEGEPAEVLADVFKPLSKNSHAIYEAKATPLHPTEKYTHVTGEEDEDVELEQKGVKLYAKRGDKPFSDGVVGHIKLLSNRSTLEERILFRREPLWKVSMNVRVKPAVRCTYVPEENVLRLILKETVDDSDGPTTEGEAKKEVVIYALKPGRSCSKQDFREFAESLMKSPHFKTPSADPST</sequence>
<feature type="region of interest" description="Disordered" evidence="1">
    <location>
        <begin position="235"/>
        <end position="271"/>
    </location>
</feature>